<evidence type="ECO:0000313" key="3">
    <source>
        <dbReference type="Proteomes" id="UP000838878"/>
    </source>
</evidence>
<sequence>MAIVYIAHIQQSLTNGMILTYSGWSVEMEINNYYGFGGWLPIVASFCWMRGVIILAINIYCCRVLQLTRRRIKKREVKERLVLEEQPAIPGPNYQDPIDDKVLYFRAGEHKPSVKKSYRAMFFY</sequence>
<proteinExistence type="predicted"/>
<gene>
    <name evidence="2" type="ORF">BINO364_LOCUS6103</name>
</gene>
<dbReference type="OrthoDB" id="7361290at2759"/>
<organism evidence="2 3">
    <name type="scientific">Brenthis ino</name>
    <name type="common">lesser marbled fritillary</name>
    <dbReference type="NCBI Taxonomy" id="405034"/>
    <lineage>
        <taxon>Eukaryota</taxon>
        <taxon>Metazoa</taxon>
        <taxon>Ecdysozoa</taxon>
        <taxon>Arthropoda</taxon>
        <taxon>Hexapoda</taxon>
        <taxon>Insecta</taxon>
        <taxon>Pterygota</taxon>
        <taxon>Neoptera</taxon>
        <taxon>Endopterygota</taxon>
        <taxon>Lepidoptera</taxon>
        <taxon>Glossata</taxon>
        <taxon>Ditrysia</taxon>
        <taxon>Papilionoidea</taxon>
        <taxon>Nymphalidae</taxon>
        <taxon>Heliconiinae</taxon>
        <taxon>Argynnini</taxon>
        <taxon>Brenthis</taxon>
    </lineage>
</organism>
<accession>A0A8J9VC38</accession>
<keyword evidence="1" id="KW-0472">Membrane</keyword>
<reference evidence="2" key="1">
    <citation type="submission" date="2021-12" db="EMBL/GenBank/DDBJ databases">
        <authorList>
            <person name="Martin H S."/>
        </authorList>
    </citation>
    <scope>NUCLEOTIDE SEQUENCE</scope>
</reference>
<dbReference type="AlphaFoldDB" id="A0A8J9VC38"/>
<evidence type="ECO:0000256" key="1">
    <source>
        <dbReference type="SAM" id="Phobius"/>
    </source>
</evidence>
<dbReference type="Proteomes" id="UP000838878">
    <property type="component" value="Chromosome 14"/>
</dbReference>
<feature type="non-terminal residue" evidence="2">
    <location>
        <position position="124"/>
    </location>
</feature>
<keyword evidence="1" id="KW-1133">Transmembrane helix</keyword>
<name>A0A8J9VC38_9NEOP</name>
<feature type="transmembrane region" description="Helical" evidence="1">
    <location>
        <begin position="38"/>
        <end position="65"/>
    </location>
</feature>
<keyword evidence="1" id="KW-0812">Transmembrane</keyword>
<dbReference type="EMBL" id="OV170234">
    <property type="protein sequence ID" value="CAH0719803.1"/>
    <property type="molecule type" value="Genomic_DNA"/>
</dbReference>
<protein>
    <submittedName>
        <fullName evidence="2">Uncharacterized protein</fullName>
    </submittedName>
</protein>
<evidence type="ECO:0000313" key="2">
    <source>
        <dbReference type="EMBL" id="CAH0719803.1"/>
    </source>
</evidence>
<keyword evidence="3" id="KW-1185">Reference proteome</keyword>